<dbReference type="Pfam" id="PF00931">
    <property type="entry name" value="NB-ARC"/>
    <property type="match status" value="1"/>
</dbReference>
<organism evidence="7 8">
    <name type="scientific">Heracleum sosnowskyi</name>
    <dbReference type="NCBI Taxonomy" id="360622"/>
    <lineage>
        <taxon>Eukaryota</taxon>
        <taxon>Viridiplantae</taxon>
        <taxon>Streptophyta</taxon>
        <taxon>Embryophyta</taxon>
        <taxon>Tracheophyta</taxon>
        <taxon>Spermatophyta</taxon>
        <taxon>Magnoliopsida</taxon>
        <taxon>eudicotyledons</taxon>
        <taxon>Gunneridae</taxon>
        <taxon>Pentapetalae</taxon>
        <taxon>asterids</taxon>
        <taxon>campanulids</taxon>
        <taxon>Apiales</taxon>
        <taxon>Apiaceae</taxon>
        <taxon>Apioideae</taxon>
        <taxon>apioid superclade</taxon>
        <taxon>Tordylieae</taxon>
        <taxon>Tordyliinae</taxon>
        <taxon>Heracleum</taxon>
    </lineage>
</organism>
<evidence type="ECO:0000256" key="1">
    <source>
        <dbReference type="ARBA" id="ARBA00022737"/>
    </source>
</evidence>
<protein>
    <submittedName>
        <fullName evidence="7">Disease resistance protein RGA3</fullName>
    </submittedName>
</protein>
<evidence type="ECO:0000313" key="8">
    <source>
        <dbReference type="Proteomes" id="UP001237642"/>
    </source>
</evidence>
<evidence type="ECO:0000259" key="6">
    <source>
        <dbReference type="Pfam" id="PF18052"/>
    </source>
</evidence>
<evidence type="ECO:0000256" key="2">
    <source>
        <dbReference type="ARBA" id="ARBA00022741"/>
    </source>
</evidence>
<evidence type="ECO:0000256" key="3">
    <source>
        <dbReference type="ARBA" id="ARBA00022821"/>
    </source>
</evidence>
<dbReference type="InterPro" id="IPR027417">
    <property type="entry name" value="P-loop_NTPase"/>
</dbReference>
<dbReference type="PRINTS" id="PR00364">
    <property type="entry name" value="DISEASERSIST"/>
</dbReference>
<dbReference type="AlphaFoldDB" id="A0AAD8HD84"/>
<dbReference type="GO" id="GO:0005524">
    <property type="term" value="F:ATP binding"/>
    <property type="evidence" value="ECO:0007669"/>
    <property type="project" value="UniProtKB-KW"/>
</dbReference>
<dbReference type="Pfam" id="PF18052">
    <property type="entry name" value="Rx_N"/>
    <property type="match status" value="1"/>
</dbReference>
<dbReference type="GO" id="GO:0043531">
    <property type="term" value="F:ADP binding"/>
    <property type="evidence" value="ECO:0007669"/>
    <property type="project" value="InterPro"/>
</dbReference>
<keyword evidence="3" id="KW-0611">Plant defense</keyword>
<keyword evidence="4" id="KW-0067">ATP-binding</keyword>
<feature type="domain" description="Disease resistance N-terminal" evidence="6">
    <location>
        <begin position="11"/>
        <end position="97"/>
    </location>
</feature>
<accession>A0AAD8HD84</accession>
<name>A0AAD8HD84_9APIA</name>
<reference evidence="7" key="1">
    <citation type="submission" date="2023-02" db="EMBL/GenBank/DDBJ databases">
        <title>Genome of toxic invasive species Heracleum sosnowskyi carries increased number of genes despite the absence of recent whole-genome duplications.</title>
        <authorList>
            <person name="Schelkunov M."/>
            <person name="Shtratnikova V."/>
            <person name="Makarenko M."/>
            <person name="Klepikova A."/>
            <person name="Omelchenko D."/>
            <person name="Novikova G."/>
            <person name="Obukhova E."/>
            <person name="Bogdanov V."/>
            <person name="Penin A."/>
            <person name="Logacheva M."/>
        </authorList>
    </citation>
    <scope>NUCLEOTIDE SEQUENCE</scope>
    <source>
        <strain evidence="7">Hsosn_3</strain>
        <tissue evidence="7">Leaf</tissue>
    </source>
</reference>
<comment type="caution">
    <text evidence="7">The sequence shown here is derived from an EMBL/GenBank/DDBJ whole genome shotgun (WGS) entry which is preliminary data.</text>
</comment>
<feature type="domain" description="NB-ARC" evidence="5">
    <location>
        <begin position="170"/>
        <end position="317"/>
    </location>
</feature>
<dbReference type="Proteomes" id="UP001237642">
    <property type="component" value="Unassembled WGS sequence"/>
</dbReference>
<keyword evidence="8" id="KW-1185">Reference proteome</keyword>
<keyword evidence="1" id="KW-0677">Repeat</keyword>
<reference evidence="7" key="2">
    <citation type="submission" date="2023-05" db="EMBL/GenBank/DDBJ databases">
        <authorList>
            <person name="Schelkunov M.I."/>
        </authorList>
    </citation>
    <scope>NUCLEOTIDE SEQUENCE</scope>
    <source>
        <strain evidence="7">Hsosn_3</strain>
        <tissue evidence="7">Leaf</tissue>
    </source>
</reference>
<dbReference type="PANTHER" id="PTHR36766:SF70">
    <property type="entry name" value="DISEASE RESISTANCE PROTEIN RGA4"/>
    <property type="match status" value="1"/>
</dbReference>
<evidence type="ECO:0000256" key="4">
    <source>
        <dbReference type="ARBA" id="ARBA00022840"/>
    </source>
</evidence>
<dbReference type="InterPro" id="IPR002182">
    <property type="entry name" value="NB-ARC"/>
</dbReference>
<dbReference type="GO" id="GO:0006952">
    <property type="term" value="P:defense response"/>
    <property type="evidence" value="ECO:0007669"/>
    <property type="project" value="UniProtKB-KW"/>
</dbReference>
<dbReference type="Gene3D" id="3.40.50.300">
    <property type="entry name" value="P-loop containing nucleotide triphosphate hydrolases"/>
    <property type="match status" value="1"/>
</dbReference>
<dbReference type="SUPFAM" id="SSF52540">
    <property type="entry name" value="P-loop containing nucleoside triphosphate hydrolases"/>
    <property type="match status" value="1"/>
</dbReference>
<dbReference type="InterPro" id="IPR041118">
    <property type="entry name" value="Rx_N"/>
</dbReference>
<dbReference type="FunFam" id="3.40.50.300:FF:001091">
    <property type="entry name" value="Probable disease resistance protein At1g61300"/>
    <property type="match status" value="1"/>
</dbReference>
<sequence length="324" mass="36725">MADAIVADLASGLVCKLVSLATQEVIQAWNLHEDLEALRERLESIDALLSDAYTKEPTMSAVQSWFNKLEAVARVADVFMDELAYEVTRQKVENHRKVRDFFVPSKNRILYRFKVARKIKSIHTSFDKYFKLAVDLGLQPVAHLGSVVQHREIHKTPPFEDESKIVGRDNDIAYLVQSLCKNHEEDLPVIAIVGMGGQGKTTLARMVYNRDVVINMFPKRMWVTVSDDFDFIKILNEMVVSLTSVHSVLENTEGLIKGLQKNLKGEKFLLVLDDVWIEKSEEWDNLMNSLIGVCGTKGSSILVTTRNQEVVDALRCSLSFRVKN</sequence>
<dbReference type="Gene3D" id="1.20.5.4130">
    <property type="match status" value="1"/>
</dbReference>
<keyword evidence="2" id="KW-0547">Nucleotide-binding</keyword>
<evidence type="ECO:0000313" key="7">
    <source>
        <dbReference type="EMBL" id="KAK1364418.1"/>
    </source>
</evidence>
<dbReference type="PANTHER" id="PTHR36766">
    <property type="entry name" value="PLANT BROAD-SPECTRUM MILDEW RESISTANCE PROTEIN RPW8"/>
    <property type="match status" value="1"/>
</dbReference>
<proteinExistence type="predicted"/>
<evidence type="ECO:0000259" key="5">
    <source>
        <dbReference type="Pfam" id="PF00931"/>
    </source>
</evidence>
<dbReference type="EMBL" id="JAUIZM010000009">
    <property type="protein sequence ID" value="KAK1364418.1"/>
    <property type="molecule type" value="Genomic_DNA"/>
</dbReference>
<gene>
    <name evidence="7" type="ORF">POM88_039979</name>
</gene>